<protein>
    <recommendedName>
        <fullName evidence="9">Branched-chain amino acid ABC transporter permease</fullName>
    </recommendedName>
</protein>
<dbReference type="InterPro" id="IPR043428">
    <property type="entry name" value="LivM-like"/>
</dbReference>
<evidence type="ECO:0000313" key="7">
    <source>
        <dbReference type="EMBL" id="OCX21576.1"/>
    </source>
</evidence>
<dbReference type="STRING" id="1566387.QV13_07190"/>
<dbReference type="GO" id="GO:0005886">
    <property type="term" value="C:plasma membrane"/>
    <property type="evidence" value="ECO:0007669"/>
    <property type="project" value="UniProtKB-SubCell"/>
</dbReference>
<dbReference type="GO" id="GO:0015658">
    <property type="term" value="F:branched-chain amino acid transmembrane transporter activity"/>
    <property type="evidence" value="ECO:0007669"/>
    <property type="project" value="InterPro"/>
</dbReference>
<feature type="transmembrane region" description="Helical" evidence="6">
    <location>
        <begin position="225"/>
        <end position="247"/>
    </location>
</feature>
<keyword evidence="8" id="KW-1185">Reference proteome</keyword>
<evidence type="ECO:0008006" key="9">
    <source>
        <dbReference type="Google" id="ProtNLM"/>
    </source>
</evidence>
<dbReference type="PANTHER" id="PTHR30482:SF10">
    <property type="entry name" value="HIGH-AFFINITY BRANCHED-CHAIN AMINO ACID TRANSPORT PROTEIN BRAE"/>
    <property type="match status" value="1"/>
</dbReference>
<dbReference type="CDD" id="cd06581">
    <property type="entry name" value="TM_PBP1_LivM_like"/>
    <property type="match status" value="1"/>
</dbReference>
<evidence type="ECO:0000256" key="1">
    <source>
        <dbReference type="ARBA" id="ARBA00004651"/>
    </source>
</evidence>
<feature type="transmembrane region" description="Helical" evidence="6">
    <location>
        <begin position="259"/>
        <end position="286"/>
    </location>
</feature>
<feature type="transmembrane region" description="Helical" evidence="6">
    <location>
        <begin position="111"/>
        <end position="131"/>
    </location>
</feature>
<feature type="transmembrane region" description="Helical" evidence="6">
    <location>
        <begin position="44"/>
        <end position="63"/>
    </location>
</feature>
<dbReference type="PANTHER" id="PTHR30482">
    <property type="entry name" value="HIGH-AFFINITY BRANCHED-CHAIN AMINO ACID TRANSPORT SYSTEM PERMEASE"/>
    <property type="match status" value="1"/>
</dbReference>
<keyword evidence="2" id="KW-1003">Cell membrane</keyword>
<dbReference type="AlphaFoldDB" id="A0A1C2E3S9"/>
<evidence type="ECO:0000256" key="6">
    <source>
        <dbReference type="SAM" id="Phobius"/>
    </source>
</evidence>
<gene>
    <name evidence="7" type="ORF">QV13_07190</name>
</gene>
<feature type="transmembrane region" description="Helical" evidence="6">
    <location>
        <begin position="166"/>
        <end position="192"/>
    </location>
</feature>
<feature type="transmembrane region" description="Helical" evidence="6">
    <location>
        <begin position="69"/>
        <end position="90"/>
    </location>
</feature>
<dbReference type="EMBL" id="MDEO01000028">
    <property type="protein sequence ID" value="OCX21576.1"/>
    <property type="molecule type" value="Genomic_DNA"/>
</dbReference>
<feature type="transmembrane region" description="Helical" evidence="6">
    <location>
        <begin position="137"/>
        <end position="154"/>
    </location>
</feature>
<name>A0A1C2E3S9_9HYPH</name>
<dbReference type="Pfam" id="PF02653">
    <property type="entry name" value="BPD_transp_2"/>
    <property type="match status" value="1"/>
</dbReference>
<accession>A0A1C2E3S9</accession>
<proteinExistence type="predicted"/>
<feature type="transmembrane region" description="Helical" evidence="6">
    <location>
        <begin position="12"/>
        <end position="32"/>
    </location>
</feature>
<organism evidence="7 8">
    <name type="scientific">Mesorhizobium hungaricum</name>
    <dbReference type="NCBI Taxonomy" id="1566387"/>
    <lineage>
        <taxon>Bacteria</taxon>
        <taxon>Pseudomonadati</taxon>
        <taxon>Pseudomonadota</taxon>
        <taxon>Alphaproteobacteria</taxon>
        <taxon>Hyphomicrobiales</taxon>
        <taxon>Phyllobacteriaceae</taxon>
        <taxon>Mesorhizobium</taxon>
    </lineage>
</organism>
<keyword evidence="3 6" id="KW-0812">Transmembrane</keyword>
<keyword evidence="5 6" id="KW-0472">Membrane</keyword>
<sequence length="356" mass="37069">MIGSNEPRAIWVQLQTPAVLVIMLGLIALVSSHFGGLSQTLTEMMVRVVLVVGLYVFVGNSGILSFGHISFMSIGAYAFVWLSCCTLPMLKPMNLRGLPAFLQHIALPSPVGLLGAAALAGAVAIVVGAILMRLSGTAASIATFAFLAGQYAFYMNWNGVTGGTALLSNLPVFVGPAVGTGLAALTILVAWLHQESRYGFMLRAARDDQTAAKGSGVNVWFVRTVAFGLSGLIVGVGGAMHAGFLGIVTVDAFYLPLTFLTLAMLIVGGSGSLSGAVIGVVALTAVTEILRRFEAGVPVGNMVLSLPAGLQEVGLGLIIILVMMFRPAGIMGGRELTFGSLWPGRRLSQGVGYRRS</sequence>
<evidence type="ECO:0000256" key="4">
    <source>
        <dbReference type="ARBA" id="ARBA00022989"/>
    </source>
</evidence>
<dbReference type="Proteomes" id="UP000094412">
    <property type="component" value="Unassembled WGS sequence"/>
</dbReference>
<feature type="transmembrane region" description="Helical" evidence="6">
    <location>
        <begin position="306"/>
        <end position="325"/>
    </location>
</feature>
<evidence type="ECO:0000256" key="2">
    <source>
        <dbReference type="ARBA" id="ARBA00022475"/>
    </source>
</evidence>
<reference evidence="7 8" key="1">
    <citation type="submission" date="2016-08" db="EMBL/GenBank/DDBJ databases">
        <title>Whole genome sequence of Mesorhizobium sp. strain UASWS1009 isolated from industrial sewage.</title>
        <authorList>
            <person name="Crovadore J."/>
            <person name="Calmin G."/>
            <person name="Chablais R."/>
            <person name="Cochard B."/>
            <person name="Lefort F."/>
        </authorList>
    </citation>
    <scope>NUCLEOTIDE SEQUENCE [LARGE SCALE GENOMIC DNA]</scope>
    <source>
        <strain evidence="7 8">UASWS1009</strain>
    </source>
</reference>
<dbReference type="InterPro" id="IPR001851">
    <property type="entry name" value="ABC_transp_permease"/>
</dbReference>
<evidence type="ECO:0000313" key="8">
    <source>
        <dbReference type="Proteomes" id="UP000094412"/>
    </source>
</evidence>
<evidence type="ECO:0000256" key="5">
    <source>
        <dbReference type="ARBA" id="ARBA00023136"/>
    </source>
</evidence>
<comment type="caution">
    <text evidence="7">The sequence shown here is derived from an EMBL/GenBank/DDBJ whole genome shotgun (WGS) entry which is preliminary data.</text>
</comment>
<keyword evidence="4 6" id="KW-1133">Transmembrane helix</keyword>
<comment type="subcellular location">
    <subcellularLocation>
        <location evidence="1">Cell membrane</location>
        <topology evidence="1">Multi-pass membrane protein</topology>
    </subcellularLocation>
</comment>
<evidence type="ECO:0000256" key="3">
    <source>
        <dbReference type="ARBA" id="ARBA00022692"/>
    </source>
</evidence>